<sequence length="152" mass="16942">MGQSWLLLNLDKRERSGRLGKLGEFWFSGIGCNLLYRILVPFESIPPRDPTTDAESEANNTPSIGSTTANVFIPDDERKIMIYERRQGPTDSHVPLTIGSWAGDRIICVGEDANTSCLPQDLLTPTELASLESDTNLYEYADENFTPTRPGY</sequence>
<evidence type="ECO:0000313" key="1">
    <source>
        <dbReference type="EMBL" id="TFK65055.1"/>
    </source>
</evidence>
<organism evidence="1 2">
    <name type="scientific">Pluteus cervinus</name>
    <dbReference type="NCBI Taxonomy" id="181527"/>
    <lineage>
        <taxon>Eukaryota</taxon>
        <taxon>Fungi</taxon>
        <taxon>Dikarya</taxon>
        <taxon>Basidiomycota</taxon>
        <taxon>Agaricomycotina</taxon>
        <taxon>Agaricomycetes</taxon>
        <taxon>Agaricomycetidae</taxon>
        <taxon>Agaricales</taxon>
        <taxon>Pluteineae</taxon>
        <taxon>Pluteaceae</taxon>
        <taxon>Pluteus</taxon>
    </lineage>
</organism>
<keyword evidence="2" id="KW-1185">Reference proteome</keyword>
<dbReference type="Proteomes" id="UP000308600">
    <property type="component" value="Unassembled WGS sequence"/>
</dbReference>
<reference evidence="1 2" key="1">
    <citation type="journal article" date="2019" name="Nat. Ecol. Evol.">
        <title>Megaphylogeny resolves global patterns of mushroom evolution.</title>
        <authorList>
            <person name="Varga T."/>
            <person name="Krizsan K."/>
            <person name="Foldi C."/>
            <person name="Dima B."/>
            <person name="Sanchez-Garcia M."/>
            <person name="Sanchez-Ramirez S."/>
            <person name="Szollosi G.J."/>
            <person name="Szarkandi J.G."/>
            <person name="Papp V."/>
            <person name="Albert L."/>
            <person name="Andreopoulos W."/>
            <person name="Angelini C."/>
            <person name="Antonin V."/>
            <person name="Barry K.W."/>
            <person name="Bougher N.L."/>
            <person name="Buchanan P."/>
            <person name="Buyck B."/>
            <person name="Bense V."/>
            <person name="Catcheside P."/>
            <person name="Chovatia M."/>
            <person name="Cooper J."/>
            <person name="Damon W."/>
            <person name="Desjardin D."/>
            <person name="Finy P."/>
            <person name="Geml J."/>
            <person name="Haridas S."/>
            <person name="Hughes K."/>
            <person name="Justo A."/>
            <person name="Karasinski D."/>
            <person name="Kautmanova I."/>
            <person name="Kiss B."/>
            <person name="Kocsube S."/>
            <person name="Kotiranta H."/>
            <person name="LaButti K.M."/>
            <person name="Lechner B.E."/>
            <person name="Liimatainen K."/>
            <person name="Lipzen A."/>
            <person name="Lukacs Z."/>
            <person name="Mihaltcheva S."/>
            <person name="Morgado L.N."/>
            <person name="Niskanen T."/>
            <person name="Noordeloos M.E."/>
            <person name="Ohm R.A."/>
            <person name="Ortiz-Santana B."/>
            <person name="Ovrebo C."/>
            <person name="Racz N."/>
            <person name="Riley R."/>
            <person name="Savchenko A."/>
            <person name="Shiryaev A."/>
            <person name="Soop K."/>
            <person name="Spirin V."/>
            <person name="Szebenyi C."/>
            <person name="Tomsovsky M."/>
            <person name="Tulloss R.E."/>
            <person name="Uehling J."/>
            <person name="Grigoriev I.V."/>
            <person name="Vagvolgyi C."/>
            <person name="Papp T."/>
            <person name="Martin F.M."/>
            <person name="Miettinen O."/>
            <person name="Hibbett D.S."/>
            <person name="Nagy L.G."/>
        </authorList>
    </citation>
    <scope>NUCLEOTIDE SEQUENCE [LARGE SCALE GENOMIC DNA]</scope>
    <source>
        <strain evidence="1 2">NL-1719</strain>
    </source>
</reference>
<protein>
    <submittedName>
        <fullName evidence="1">Uncharacterized protein</fullName>
    </submittedName>
</protein>
<gene>
    <name evidence="1" type="ORF">BDN72DRAFT_901028</name>
</gene>
<evidence type="ECO:0000313" key="2">
    <source>
        <dbReference type="Proteomes" id="UP000308600"/>
    </source>
</evidence>
<name>A0ACD3AHB5_9AGAR</name>
<proteinExistence type="predicted"/>
<accession>A0ACD3AHB5</accession>
<dbReference type="EMBL" id="ML208450">
    <property type="protein sequence ID" value="TFK65055.1"/>
    <property type="molecule type" value="Genomic_DNA"/>
</dbReference>